<comment type="similarity">
    <text evidence="2 10">Belongs to the NMT family.</text>
</comment>
<organism evidence="13 14">
    <name type="scientific">Talaromyces atroroseus</name>
    <dbReference type="NCBI Taxonomy" id="1441469"/>
    <lineage>
        <taxon>Eukaryota</taxon>
        <taxon>Fungi</taxon>
        <taxon>Dikarya</taxon>
        <taxon>Ascomycota</taxon>
        <taxon>Pezizomycotina</taxon>
        <taxon>Eurotiomycetes</taxon>
        <taxon>Eurotiomycetidae</taxon>
        <taxon>Eurotiales</taxon>
        <taxon>Trichocomaceae</taxon>
        <taxon>Talaromyces</taxon>
        <taxon>Talaromyces sect. Trachyspermi</taxon>
    </lineage>
</organism>
<dbReference type="Gene3D" id="3.40.630.30">
    <property type="match status" value="2"/>
</dbReference>
<evidence type="ECO:0000256" key="2">
    <source>
        <dbReference type="ARBA" id="ARBA00009469"/>
    </source>
</evidence>
<keyword evidence="6 9" id="KW-0808">Transferase</keyword>
<protein>
    <recommendedName>
        <fullName evidence="5 9">Glycylpeptide N-tetradecanoyltransferase</fullName>
        <ecNumber evidence="4 9">2.3.1.97</ecNumber>
    </recommendedName>
</protein>
<feature type="domain" description="Glycylpeptide N-tetradecanoyltransferase C-terminal" evidence="12">
    <location>
        <begin position="206"/>
        <end position="418"/>
    </location>
</feature>
<dbReference type="SUPFAM" id="SSF55729">
    <property type="entry name" value="Acyl-CoA N-acyltransferases (Nat)"/>
    <property type="match status" value="2"/>
</dbReference>
<comment type="subunit">
    <text evidence="3">Monomer.</text>
</comment>
<dbReference type="InterPro" id="IPR000903">
    <property type="entry name" value="NMT"/>
</dbReference>
<evidence type="ECO:0000313" key="13">
    <source>
        <dbReference type="EMBL" id="OKL61424.1"/>
    </source>
</evidence>
<dbReference type="Proteomes" id="UP000214365">
    <property type="component" value="Unassembled WGS sequence"/>
</dbReference>
<evidence type="ECO:0000256" key="1">
    <source>
        <dbReference type="ARBA" id="ARBA00003900"/>
    </source>
</evidence>
<keyword evidence="7 9" id="KW-0012">Acyltransferase</keyword>
<gene>
    <name evidence="13" type="ORF">UA08_03143</name>
</gene>
<dbReference type="GO" id="GO:0005737">
    <property type="term" value="C:cytoplasm"/>
    <property type="evidence" value="ECO:0007669"/>
    <property type="project" value="TreeGrafter"/>
</dbReference>
<sequence length="420" mass="48419">MSPNEATNNMAAYKFWKTQPVPKFDGKDDIQQGPIKIIDPDETPKDPYPLLDGFEWVTLDLTEDNNVVELYNLLSTHYVEDGEGEFRLNYSPAFLRWALTSPGWQKEWHVGVRASKSKKLTAFISGVPTKIRAHDQTVQVVEINFLCIHKKLRSKRLAPLLIKEITRRCYLKGIYQAVYTAAVVLPTPIASYRYFHRPLNWLKLYEAGFAFLPLNSTTGRQVAKYHLPRNTSIPGLRALRESDLDALQHLLEQYLARFDVSPKFTKDEIRHWLFHEEKKGVEQVVWSYVVEDAQTQKLTDFFSFYSLESSVTSHSKHDKIRTAYLYYYASAFSSTEDGLEARLEILINDALIVAKKADFDVFNALNLQDNALFLEKLRFMNGSGELNYYLFNYRMPPVRDAQEKNLPLMGRRGGVGIVLV</sequence>
<evidence type="ECO:0000256" key="5">
    <source>
        <dbReference type="ARBA" id="ARBA00022240"/>
    </source>
</evidence>
<dbReference type="FunFam" id="3.40.630.30:FF:000042">
    <property type="entry name" value="Glycylpeptide N-tetradecanoyltransferase"/>
    <property type="match status" value="1"/>
</dbReference>
<reference evidence="13 14" key="1">
    <citation type="submission" date="2015-06" db="EMBL/GenBank/DDBJ databases">
        <title>Talaromyces atroroseus IBT 11181 draft genome.</title>
        <authorList>
            <person name="Rasmussen K.B."/>
            <person name="Rasmussen S."/>
            <person name="Petersen B."/>
            <person name="Sicheritz-Ponten T."/>
            <person name="Mortensen U.H."/>
            <person name="Thrane U."/>
        </authorList>
    </citation>
    <scope>NUCLEOTIDE SEQUENCE [LARGE SCALE GENOMIC DNA]</scope>
    <source>
        <strain evidence="13 14">IBT 11181</strain>
    </source>
</reference>
<feature type="domain" description="Glycylpeptide N-tetradecanoyltransferase N-terminal" evidence="11">
    <location>
        <begin position="38"/>
        <end position="191"/>
    </location>
</feature>
<dbReference type="InterPro" id="IPR022677">
    <property type="entry name" value="NMT_C"/>
</dbReference>
<accession>A0A225ASU7</accession>
<dbReference type="PANTHER" id="PTHR11377:SF5">
    <property type="entry name" value="GLYCYLPEPTIDE N-TETRADECANOYLTRANSFERASE"/>
    <property type="match status" value="1"/>
</dbReference>
<evidence type="ECO:0000256" key="9">
    <source>
        <dbReference type="RuleBase" id="RU000586"/>
    </source>
</evidence>
<comment type="caution">
    <text evidence="13">The sequence shown here is derived from an EMBL/GenBank/DDBJ whole genome shotgun (WGS) entry which is preliminary data.</text>
</comment>
<evidence type="ECO:0000256" key="8">
    <source>
        <dbReference type="ARBA" id="ARBA00048276"/>
    </source>
</evidence>
<dbReference type="STRING" id="1441469.A0A225ASU7"/>
<evidence type="ECO:0000256" key="3">
    <source>
        <dbReference type="ARBA" id="ARBA00011245"/>
    </source>
</evidence>
<dbReference type="AlphaFoldDB" id="A0A225ASU7"/>
<dbReference type="EMBL" id="LFMY01000004">
    <property type="protein sequence ID" value="OKL61424.1"/>
    <property type="molecule type" value="Genomic_DNA"/>
</dbReference>
<evidence type="ECO:0000259" key="12">
    <source>
        <dbReference type="Pfam" id="PF02799"/>
    </source>
</evidence>
<dbReference type="Pfam" id="PF02799">
    <property type="entry name" value="NMT_C"/>
    <property type="match status" value="1"/>
</dbReference>
<evidence type="ECO:0000256" key="6">
    <source>
        <dbReference type="ARBA" id="ARBA00022679"/>
    </source>
</evidence>
<comment type="catalytic activity">
    <reaction evidence="8 9">
        <text>N-terminal glycyl-[protein] + tetradecanoyl-CoA = N-tetradecanoylglycyl-[protein] + CoA + H(+)</text>
        <dbReference type="Rhea" id="RHEA:15521"/>
        <dbReference type="Rhea" id="RHEA-COMP:12666"/>
        <dbReference type="Rhea" id="RHEA-COMP:12667"/>
        <dbReference type="ChEBI" id="CHEBI:15378"/>
        <dbReference type="ChEBI" id="CHEBI:57287"/>
        <dbReference type="ChEBI" id="CHEBI:57385"/>
        <dbReference type="ChEBI" id="CHEBI:64723"/>
        <dbReference type="ChEBI" id="CHEBI:133050"/>
        <dbReference type="EC" id="2.3.1.97"/>
    </reaction>
</comment>
<dbReference type="PANTHER" id="PTHR11377">
    <property type="entry name" value="N-MYRISTOYL TRANSFERASE"/>
    <property type="match status" value="1"/>
</dbReference>
<dbReference type="EC" id="2.3.1.97" evidence="4 9"/>
<dbReference type="InterPro" id="IPR016181">
    <property type="entry name" value="Acyl_CoA_acyltransferase"/>
</dbReference>
<dbReference type="InterPro" id="IPR022676">
    <property type="entry name" value="NMT_N"/>
</dbReference>
<dbReference type="GeneID" id="31002898"/>
<dbReference type="InterPro" id="IPR022678">
    <property type="entry name" value="NMT_CS"/>
</dbReference>
<dbReference type="PROSITE" id="PS00975">
    <property type="entry name" value="NMT_1"/>
    <property type="match status" value="1"/>
</dbReference>
<dbReference type="GO" id="GO:0004379">
    <property type="term" value="F:glycylpeptide N-tetradecanoyltransferase activity"/>
    <property type="evidence" value="ECO:0007669"/>
    <property type="project" value="UniProtKB-EC"/>
</dbReference>
<dbReference type="PIRSF" id="PIRSF015892">
    <property type="entry name" value="N-myristl_transf"/>
    <property type="match status" value="1"/>
</dbReference>
<comment type="function">
    <text evidence="1 9">Adds a myristoyl group to the N-terminal glycine residue of certain cellular proteins.</text>
</comment>
<evidence type="ECO:0000259" key="11">
    <source>
        <dbReference type="Pfam" id="PF01233"/>
    </source>
</evidence>
<name>A0A225ASU7_TALAT</name>
<dbReference type="RefSeq" id="XP_020121545.1">
    <property type="nucleotide sequence ID" value="XM_020266121.1"/>
</dbReference>
<proteinExistence type="inferred from homology"/>
<evidence type="ECO:0000256" key="7">
    <source>
        <dbReference type="ARBA" id="ARBA00023315"/>
    </source>
</evidence>
<dbReference type="OrthoDB" id="60315at2759"/>
<keyword evidence="14" id="KW-1185">Reference proteome</keyword>
<evidence type="ECO:0000256" key="4">
    <source>
        <dbReference type="ARBA" id="ARBA00012923"/>
    </source>
</evidence>
<evidence type="ECO:0000313" key="14">
    <source>
        <dbReference type="Proteomes" id="UP000214365"/>
    </source>
</evidence>
<dbReference type="Pfam" id="PF01233">
    <property type="entry name" value="NMT"/>
    <property type="match status" value="1"/>
</dbReference>
<evidence type="ECO:0000256" key="10">
    <source>
        <dbReference type="RuleBase" id="RU004178"/>
    </source>
</evidence>